<dbReference type="SUPFAM" id="SSF51621">
    <property type="entry name" value="Phosphoenolpyruvate/pyruvate domain"/>
    <property type="match status" value="1"/>
</dbReference>
<dbReference type="Gene3D" id="3.20.20.60">
    <property type="entry name" value="Phosphoenolpyruvate-binding domains"/>
    <property type="match status" value="1"/>
</dbReference>
<evidence type="ECO:0000256" key="3">
    <source>
        <dbReference type="ARBA" id="ARBA00012618"/>
    </source>
</evidence>
<dbReference type="EMBL" id="JDSS02000006">
    <property type="protein sequence ID" value="KFB70024.1"/>
    <property type="molecule type" value="Genomic_DNA"/>
</dbReference>
<dbReference type="GO" id="GO:0005737">
    <property type="term" value="C:cytoplasm"/>
    <property type="evidence" value="ECO:0007669"/>
    <property type="project" value="TreeGrafter"/>
</dbReference>
<keyword evidence="6" id="KW-0489">Methyltransferase</keyword>
<comment type="caution">
    <text evidence="6">The sequence shown here is derived from an EMBL/GenBank/DDBJ whole genome shotgun (WGS) entry which is preliminary data.</text>
</comment>
<evidence type="ECO:0000256" key="5">
    <source>
        <dbReference type="ARBA" id="ARBA00022679"/>
    </source>
</evidence>
<dbReference type="PANTHER" id="PTHR20881">
    <property type="entry name" value="3-METHYL-2-OXOBUTANOATE HYDROXYMETHYLTRANSFERASE"/>
    <property type="match status" value="1"/>
</dbReference>
<dbReference type="GO" id="GO:0008168">
    <property type="term" value="F:methyltransferase activity"/>
    <property type="evidence" value="ECO:0007669"/>
    <property type="project" value="UniProtKB-KW"/>
</dbReference>
<comment type="subunit">
    <text evidence="2">Homodecamer; pentamer of dimers.</text>
</comment>
<reference evidence="6 7" key="1">
    <citation type="submission" date="2014-07" db="EMBL/GenBank/DDBJ databases">
        <title>Expanding our view of genomic diversity in Candidatus Accumulibacter clades.</title>
        <authorList>
            <person name="Skennerton C.T."/>
            <person name="Barr J.J."/>
            <person name="Slater F.R."/>
            <person name="Bond P.L."/>
            <person name="Tyson G.W."/>
        </authorList>
    </citation>
    <scope>NUCLEOTIDE SEQUENCE [LARGE SCALE GENOMIC DNA]</scope>
    <source>
        <strain evidence="7">SK-01</strain>
    </source>
</reference>
<evidence type="ECO:0000256" key="1">
    <source>
        <dbReference type="ARBA" id="ARBA00008676"/>
    </source>
</evidence>
<dbReference type="GO" id="GO:0032259">
    <property type="term" value="P:methylation"/>
    <property type="evidence" value="ECO:0007669"/>
    <property type="project" value="UniProtKB-KW"/>
</dbReference>
<comment type="similarity">
    <text evidence="1">Belongs to the PanB family.</text>
</comment>
<dbReference type="Proteomes" id="UP000019812">
    <property type="component" value="Unassembled WGS sequence"/>
</dbReference>
<dbReference type="GO" id="GO:0015940">
    <property type="term" value="P:pantothenate biosynthetic process"/>
    <property type="evidence" value="ECO:0007669"/>
    <property type="project" value="UniProtKB-KW"/>
</dbReference>
<sequence>MSVHATTRRNTIIDLQKMKSNGQRIPVTTAYDASFAALCEAAGVPMLIVGDSLGMVIQGHDSTLPVRVEDVAYHVAAVRRGCSRPLIVADMPFGTFQESKDLAFRNAAQLMAAGAQMGLTLEGLVGADVKHVMVGVAAAGATEAFGPAGLFQGGLALRLCAELFKKSGQRQTRLKLDAIHCHGMSLLNGLATNQYAPSA</sequence>
<dbReference type="STRING" id="1457154.CAPSK01_000423"/>
<evidence type="ECO:0000256" key="4">
    <source>
        <dbReference type="ARBA" id="ARBA00022655"/>
    </source>
</evidence>
<dbReference type="InterPro" id="IPR015813">
    <property type="entry name" value="Pyrv/PenolPyrv_kinase-like_dom"/>
</dbReference>
<dbReference type="GO" id="GO:0003864">
    <property type="term" value="F:3-methyl-2-oxobutanoate hydroxymethyltransferase activity"/>
    <property type="evidence" value="ECO:0007669"/>
    <property type="project" value="UniProtKB-EC"/>
</dbReference>
<dbReference type="InterPro" id="IPR003700">
    <property type="entry name" value="Pantoate_hydroxy_MeTrfase"/>
</dbReference>
<keyword evidence="5 6" id="KW-0808">Transferase</keyword>
<dbReference type="AlphaFoldDB" id="A0A084Y5N0"/>
<dbReference type="PANTHER" id="PTHR20881:SF0">
    <property type="entry name" value="3-METHYL-2-OXOBUTANOATE HYDROXYMETHYLTRANSFERASE"/>
    <property type="match status" value="1"/>
</dbReference>
<dbReference type="Pfam" id="PF02548">
    <property type="entry name" value="Pantoate_transf"/>
    <property type="match status" value="1"/>
</dbReference>
<name>A0A084Y5N0_9PROT</name>
<dbReference type="GO" id="GO:0000287">
    <property type="term" value="F:magnesium ion binding"/>
    <property type="evidence" value="ECO:0007669"/>
    <property type="project" value="TreeGrafter"/>
</dbReference>
<gene>
    <name evidence="6" type="primary">panB_1</name>
    <name evidence="6" type="ORF">CAPSK01_000423</name>
</gene>
<accession>A0A084Y5N0</accession>
<evidence type="ECO:0000256" key="2">
    <source>
        <dbReference type="ARBA" id="ARBA00011424"/>
    </source>
</evidence>
<dbReference type="EC" id="2.1.2.11" evidence="3"/>
<evidence type="ECO:0000313" key="7">
    <source>
        <dbReference type="Proteomes" id="UP000019812"/>
    </source>
</evidence>
<protein>
    <recommendedName>
        <fullName evidence="3">3-methyl-2-oxobutanoate hydroxymethyltransferase</fullName>
        <ecNumber evidence="3">2.1.2.11</ecNumber>
    </recommendedName>
</protein>
<evidence type="ECO:0000313" key="6">
    <source>
        <dbReference type="EMBL" id="KFB70024.1"/>
    </source>
</evidence>
<keyword evidence="4" id="KW-0566">Pantothenate biosynthesis</keyword>
<dbReference type="InterPro" id="IPR040442">
    <property type="entry name" value="Pyrv_kinase-like_dom_sf"/>
</dbReference>
<organism evidence="6 7">
    <name type="scientific">Candidatus Accumulibacter vicinus</name>
    <dbReference type="NCBI Taxonomy" id="2954382"/>
    <lineage>
        <taxon>Bacteria</taxon>
        <taxon>Pseudomonadati</taxon>
        <taxon>Pseudomonadota</taxon>
        <taxon>Betaproteobacteria</taxon>
        <taxon>Candidatus Accumulibacter</taxon>
    </lineage>
</organism>
<proteinExistence type="inferred from homology"/>